<feature type="transmembrane region" description="Helical" evidence="1">
    <location>
        <begin position="44"/>
        <end position="64"/>
    </location>
</feature>
<keyword evidence="1" id="KW-0472">Membrane</keyword>
<reference evidence="2 3" key="1">
    <citation type="journal article" date="2020" name="Microb. Ecol.">
        <title>Ecogenomics of the Marine Benthic Filamentous Cyanobacterium Adonisia.</title>
        <authorList>
            <person name="Walter J.M."/>
            <person name="Coutinho F.H."/>
            <person name="Leomil L."/>
            <person name="Hargreaves P.I."/>
            <person name="Campeao M.E."/>
            <person name="Vieira V.V."/>
            <person name="Silva B.S."/>
            <person name="Fistarol G.O."/>
            <person name="Salomon P.S."/>
            <person name="Sawabe T."/>
            <person name="Mino S."/>
            <person name="Hosokawa M."/>
            <person name="Miyashita H."/>
            <person name="Maruyama F."/>
            <person name="van Verk M.C."/>
            <person name="Dutilh B.E."/>
            <person name="Thompson C.C."/>
            <person name="Thompson F.L."/>
        </authorList>
    </citation>
    <scope>NUCLEOTIDE SEQUENCE [LARGE SCALE GENOMIC DNA]</scope>
    <source>
        <strain evidence="2 3">CCMR0082</strain>
    </source>
</reference>
<keyword evidence="1" id="KW-0812">Transmembrane</keyword>
<dbReference type="RefSeq" id="WP_163669155.1">
    <property type="nucleotide sequence ID" value="NZ_QZCE01000002.1"/>
</dbReference>
<proteinExistence type="predicted"/>
<evidence type="ECO:0000313" key="3">
    <source>
        <dbReference type="Proteomes" id="UP000473574"/>
    </source>
</evidence>
<sequence length="83" mass="8918">MTPNEKPSEPRTLTDFAYQFLLGALLGFVVSLLPLAVVRPALTTGNITAVVIIVALCGTLSALFGKRFLKPMMNFLESLPPIA</sequence>
<evidence type="ECO:0000313" key="2">
    <source>
        <dbReference type="EMBL" id="NEZ66741.1"/>
    </source>
</evidence>
<gene>
    <name evidence="2" type="ORF">D0962_28955</name>
</gene>
<organism evidence="2 3">
    <name type="scientific">Adonisia turfae CCMR0082</name>
    <dbReference type="NCBI Taxonomy" id="2304604"/>
    <lineage>
        <taxon>Bacteria</taxon>
        <taxon>Bacillati</taxon>
        <taxon>Cyanobacteriota</taxon>
        <taxon>Adonisia</taxon>
        <taxon>Adonisia turfae</taxon>
    </lineage>
</organism>
<dbReference type="AlphaFoldDB" id="A0A6M0SFJ1"/>
<feature type="transmembrane region" description="Helical" evidence="1">
    <location>
        <begin position="16"/>
        <end position="38"/>
    </location>
</feature>
<keyword evidence="1" id="KW-1133">Transmembrane helix</keyword>
<dbReference type="EMBL" id="QZCE01000002">
    <property type="protein sequence ID" value="NEZ66741.1"/>
    <property type="molecule type" value="Genomic_DNA"/>
</dbReference>
<protein>
    <submittedName>
        <fullName evidence="2">Uncharacterized protein</fullName>
    </submittedName>
</protein>
<accession>A0A6M0SFJ1</accession>
<comment type="caution">
    <text evidence="2">The sequence shown here is derived from an EMBL/GenBank/DDBJ whole genome shotgun (WGS) entry which is preliminary data.</text>
</comment>
<name>A0A6M0SFJ1_9CYAN</name>
<evidence type="ECO:0000256" key="1">
    <source>
        <dbReference type="SAM" id="Phobius"/>
    </source>
</evidence>
<dbReference type="Proteomes" id="UP000473574">
    <property type="component" value="Unassembled WGS sequence"/>
</dbReference>